<comment type="caution">
    <text evidence="1">The sequence shown here is derived from an EMBL/GenBank/DDBJ whole genome shotgun (WGS) entry which is preliminary data.</text>
</comment>
<evidence type="ECO:0000313" key="2">
    <source>
        <dbReference type="Proteomes" id="UP000229972"/>
    </source>
</evidence>
<accession>A0A2H0V8U6</accession>
<reference evidence="2" key="1">
    <citation type="submission" date="2017-09" db="EMBL/GenBank/DDBJ databases">
        <title>Depth-based differentiation of microbial function through sediment-hosted aquifers and enrichment of novel symbionts in the deep terrestrial subsurface.</title>
        <authorList>
            <person name="Probst A.J."/>
            <person name="Ladd B."/>
            <person name="Jarett J.K."/>
            <person name="Geller-Mcgrath D.E."/>
            <person name="Sieber C.M.K."/>
            <person name="Emerson J.B."/>
            <person name="Anantharaman K."/>
            <person name="Thomas B.C."/>
            <person name="Malmstrom R."/>
            <person name="Stieglmeier M."/>
            <person name="Klingl A."/>
            <person name="Woyke T."/>
            <person name="Ryan C.M."/>
            <person name="Banfield J.F."/>
        </authorList>
    </citation>
    <scope>NUCLEOTIDE SEQUENCE [LARGE SCALE GENOMIC DNA]</scope>
</reference>
<proteinExistence type="predicted"/>
<dbReference type="EMBL" id="PFAL01000018">
    <property type="protein sequence ID" value="PIR95493.1"/>
    <property type="molecule type" value="Genomic_DNA"/>
</dbReference>
<organism evidence="1 2">
    <name type="scientific">Candidatus Falkowbacteria bacterium CG10_big_fil_rev_8_21_14_0_10_37_18</name>
    <dbReference type="NCBI Taxonomy" id="1974562"/>
    <lineage>
        <taxon>Bacteria</taxon>
        <taxon>Candidatus Falkowiibacteriota</taxon>
    </lineage>
</organism>
<evidence type="ECO:0000313" key="1">
    <source>
        <dbReference type="EMBL" id="PIR95493.1"/>
    </source>
</evidence>
<name>A0A2H0V8U6_9BACT</name>
<sequence length="136" mass="15649">MRTKNYFLSVINFIKKIFTTPILELILEDGDTKIFLLKLSNTTDEEFIKLINPGKPKRLIFTGNQLIKFINPDGLLSNKIDKEVFISEIKENKKYLIEIAGDCVSHEELATILNSRNKFKKYCWVIGDKITSPSHG</sequence>
<gene>
    <name evidence="1" type="ORF">COT93_02160</name>
</gene>
<dbReference type="Proteomes" id="UP000229972">
    <property type="component" value="Unassembled WGS sequence"/>
</dbReference>
<protein>
    <submittedName>
        <fullName evidence="1">Uncharacterized protein</fullName>
    </submittedName>
</protein>
<dbReference type="AlphaFoldDB" id="A0A2H0V8U6"/>